<keyword evidence="9" id="KW-1035">Host cytoplasm</keyword>
<sequence length="185" mass="20179">MTTAIKSTAVGCSVAAVLAMVATFHPNELRTSQAGLELLAGYEDCRLAAYKDHVGVPTIGVGSTKGVCMGQVIDVAKAAEMFVRDVREAEQCVITHFNGKAMPQSVFDSTTSLVYNNGCYGTRWNKKANRPTWIQRYAVAEDWSNVCARHMDFVNAGGQRSQGLVNRRTKEIQHCVSYRISGNGL</sequence>
<comment type="similarity">
    <text evidence="9 10">Belongs to the glycosyl hydrolase 24 family.</text>
</comment>
<keyword evidence="12" id="KW-1185">Reference proteome</keyword>
<evidence type="ECO:0000313" key="12">
    <source>
        <dbReference type="Proteomes" id="UP000203872"/>
    </source>
</evidence>
<evidence type="ECO:0000256" key="7">
    <source>
        <dbReference type="ARBA" id="ARBA00023142"/>
    </source>
</evidence>
<evidence type="ECO:0000256" key="6">
    <source>
        <dbReference type="ARBA" id="ARBA00022852"/>
    </source>
</evidence>
<evidence type="ECO:0000256" key="5">
    <source>
        <dbReference type="ARBA" id="ARBA00022801"/>
    </source>
</evidence>
<accession>A0A0H4TH14</accession>
<comment type="subcellular location">
    <subcellularLocation>
        <location evidence="9">Host cytoplasm</location>
    </subcellularLocation>
    <text evidence="9">The endolysin is cytoplasmic, but can reach the periplasmic space with the help of the holins which disrupt the host cell membrane.</text>
</comment>
<dbReference type="Proteomes" id="UP000203872">
    <property type="component" value="Segment"/>
</dbReference>
<dbReference type="CDD" id="cd16901">
    <property type="entry name" value="lyz_P1"/>
    <property type="match status" value="1"/>
</dbReference>
<evidence type="ECO:0000256" key="3">
    <source>
        <dbReference type="ARBA" id="ARBA00022612"/>
    </source>
</evidence>
<evidence type="ECO:0000313" key="11">
    <source>
        <dbReference type="EMBL" id="AKQ07705.1"/>
    </source>
</evidence>
<dbReference type="GO" id="GO:0009253">
    <property type="term" value="P:peptidoglycan catabolic process"/>
    <property type="evidence" value="ECO:0007669"/>
    <property type="project" value="UniProtKB-UniRule"/>
</dbReference>
<dbReference type="EMBL" id="KT184661">
    <property type="protein sequence ID" value="AKQ07705.1"/>
    <property type="molecule type" value="Genomic_DNA"/>
</dbReference>
<feature type="active site" description="Proton donor/acceptor" evidence="9">
    <location>
        <position position="43"/>
    </location>
</feature>
<evidence type="ECO:0000256" key="2">
    <source>
        <dbReference type="ARBA" id="ARBA00022529"/>
    </source>
</evidence>
<comment type="catalytic activity">
    <reaction evidence="1 9 10">
        <text>Hydrolysis of (1-&gt;4)-beta-linkages between N-acetylmuramic acid and N-acetyl-D-glucosamine residues in a peptidoglycan and between N-acetyl-D-glucosamine residues in chitodextrins.</text>
        <dbReference type="EC" id="3.2.1.17"/>
    </reaction>
</comment>
<dbReference type="GO" id="GO:0030430">
    <property type="term" value="C:host cell cytoplasm"/>
    <property type="evidence" value="ECO:0007669"/>
    <property type="project" value="UniProtKB-SubCell"/>
</dbReference>
<evidence type="ECO:0000256" key="1">
    <source>
        <dbReference type="ARBA" id="ARBA00000632"/>
    </source>
</evidence>
<dbReference type="GO" id="GO:0042742">
    <property type="term" value="P:defense response to bacterium"/>
    <property type="evidence" value="ECO:0007669"/>
    <property type="project" value="UniProtKB-KW"/>
</dbReference>
<dbReference type="PANTHER" id="PTHR38107">
    <property type="match status" value="1"/>
</dbReference>
<evidence type="ECO:0000256" key="8">
    <source>
        <dbReference type="ARBA" id="ARBA00023295"/>
    </source>
</evidence>
<name>A0A0H4TH14_9CAUD</name>
<dbReference type="InterPro" id="IPR034690">
    <property type="entry name" value="Endolysin_T4_type"/>
</dbReference>
<reference evidence="11 12" key="1">
    <citation type="submission" date="2015-06" db="EMBL/GenBank/DDBJ databases">
        <title>Complete genome sequence of bacteriophage vB_YenP_ISAO8 which infects Yersinia enterocolitica O:8.</title>
        <authorList>
            <person name="Leon-Velarde C.G."/>
            <person name="Kropinski A.M."/>
            <person name="Chen S."/>
        </authorList>
    </citation>
    <scope>NUCLEOTIDE SEQUENCE [LARGE SCALE GENOMIC DNA]</scope>
</reference>
<dbReference type="HAMAP" id="MF_04110">
    <property type="entry name" value="ENDOLYSIN_T4"/>
    <property type="match status" value="1"/>
</dbReference>
<dbReference type="Gene3D" id="1.10.530.40">
    <property type="match status" value="1"/>
</dbReference>
<dbReference type="GO" id="GO:0003796">
    <property type="term" value="F:lysozyme activity"/>
    <property type="evidence" value="ECO:0007669"/>
    <property type="project" value="UniProtKB-UniRule"/>
</dbReference>
<dbReference type="GO" id="GO:0044659">
    <property type="term" value="P:viral release from host cell by cytolysis"/>
    <property type="evidence" value="ECO:0007669"/>
    <property type="project" value="UniProtKB-UniRule"/>
</dbReference>
<dbReference type="GeneID" id="26630261"/>
<dbReference type="Pfam" id="PF00959">
    <property type="entry name" value="Phage_lysozyme"/>
    <property type="match status" value="1"/>
</dbReference>
<dbReference type="OrthoDB" id="19020at10239"/>
<dbReference type="PANTHER" id="PTHR38107:SF4">
    <property type="entry name" value="LYSOZYME"/>
    <property type="match status" value="1"/>
</dbReference>
<dbReference type="RefSeq" id="YP_009203200.1">
    <property type="nucleotide sequence ID" value="NC_028850.1"/>
</dbReference>
<feature type="active site" description="Proton donor/acceptor" evidence="9">
    <location>
        <position position="52"/>
    </location>
</feature>
<dbReference type="SUPFAM" id="SSF53955">
    <property type="entry name" value="Lysozyme-like"/>
    <property type="match status" value="1"/>
</dbReference>
<keyword evidence="5 9" id="KW-0378">Hydrolase</keyword>
<keyword evidence="2 9" id="KW-0929">Antimicrobial</keyword>
<organism evidence="11 12">
    <name type="scientific">Yersinia phage vB_YenP_ISAO8</name>
    <dbReference type="NCBI Taxonomy" id="1675027"/>
    <lineage>
        <taxon>Viruses</taxon>
        <taxon>Duplodnaviria</taxon>
        <taxon>Heunggongvirae</taxon>
        <taxon>Uroviricota</taxon>
        <taxon>Caudoviricetes</taxon>
        <taxon>Autographivirales</taxon>
        <taxon>Autonotataviridae</taxon>
        <taxon>Melnykvirinae</taxon>
        <taxon>Aghbyvirus</taxon>
        <taxon>Aghbyvirus ISAO8</taxon>
    </lineage>
</organism>
<keyword evidence="4 9" id="KW-0081">Bacteriolytic enzyme</keyword>
<proteinExistence type="inferred from homology"/>
<evidence type="ECO:0000256" key="9">
    <source>
        <dbReference type="HAMAP-Rule" id="MF_04110"/>
    </source>
</evidence>
<dbReference type="InterPro" id="IPR051018">
    <property type="entry name" value="Bacteriophage_GH24"/>
</dbReference>
<evidence type="ECO:0000256" key="10">
    <source>
        <dbReference type="RuleBase" id="RU003788"/>
    </source>
</evidence>
<dbReference type="InterPro" id="IPR002196">
    <property type="entry name" value="Glyco_hydro_24"/>
</dbReference>
<dbReference type="GO" id="GO:0016998">
    <property type="term" value="P:cell wall macromolecule catabolic process"/>
    <property type="evidence" value="ECO:0007669"/>
    <property type="project" value="InterPro"/>
</dbReference>
<protein>
    <recommendedName>
        <fullName evidence="9">Endolysin</fullName>
        <ecNumber evidence="9">3.2.1.17</ecNumber>
    </recommendedName>
    <alternativeName>
        <fullName evidence="9">Lysis protein</fullName>
    </alternativeName>
    <alternativeName>
        <fullName evidence="9">Lysozyme</fullName>
    </alternativeName>
    <alternativeName>
        <fullName evidence="9">Muramidase</fullName>
    </alternativeName>
</protein>
<evidence type="ECO:0000256" key="4">
    <source>
        <dbReference type="ARBA" id="ARBA00022638"/>
    </source>
</evidence>
<dbReference type="InterPro" id="IPR023346">
    <property type="entry name" value="Lysozyme-like_dom_sf"/>
</dbReference>
<keyword evidence="8 9" id="KW-0326">Glycosidase</keyword>
<keyword evidence="3 9" id="KW-1188">Viral release from host cell</keyword>
<dbReference type="InterPro" id="IPR023347">
    <property type="entry name" value="Lysozyme_dom_sf"/>
</dbReference>
<comment type="function">
    <text evidence="9">Endolysin with lysozyme activity that degrades host peptidoglycans and participates with the holin and spanin proteins in the sequential events which lead to the programmed host cell lysis releasing the mature viral particles. Once the holin has permeabilized the host cell membrane, the endolysin can reach the periplasm and break down the peptidoglycan layer.</text>
</comment>
<dbReference type="KEGG" id="vg:26630261"/>
<keyword evidence="6 9" id="KW-0204">Cytolysis</keyword>
<dbReference type="EC" id="3.2.1.17" evidence="9"/>
<keyword evidence="7 9" id="KW-0578">Host cell lysis by virus</keyword>